<dbReference type="Proteomes" id="UP001148018">
    <property type="component" value="Unassembled WGS sequence"/>
</dbReference>
<proteinExistence type="predicted"/>
<feature type="chain" id="PRO_5040314261" description="Secreted protein" evidence="1">
    <location>
        <begin position="22"/>
        <end position="70"/>
    </location>
</feature>
<name>A0A9Q0DCG0_9TELE</name>
<evidence type="ECO:0000256" key="1">
    <source>
        <dbReference type="SAM" id="SignalP"/>
    </source>
</evidence>
<evidence type="ECO:0000313" key="2">
    <source>
        <dbReference type="EMBL" id="KAJ3586294.1"/>
    </source>
</evidence>
<dbReference type="AlphaFoldDB" id="A0A9Q0DCG0"/>
<organism evidence="2 3">
    <name type="scientific">Muraenolepis orangiensis</name>
    <name type="common">Patagonian moray cod</name>
    <dbReference type="NCBI Taxonomy" id="630683"/>
    <lineage>
        <taxon>Eukaryota</taxon>
        <taxon>Metazoa</taxon>
        <taxon>Chordata</taxon>
        <taxon>Craniata</taxon>
        <taxon>Vertebrata</taxon>
        <taxon>Euteleostomi</taxon>
        <taxon>Actinopterygii</taxon>
        <taxon>Neopterygii</taxon>
        <taxon>Teleostei</taxon>
        <taxon>Neoteleostei</taxon>
        <taxon>Acanthomorphata</taxon>
        <taxon>Zeiogadaria</taxon>
        <taxon>Gadariae</taxon>
        <taxon>Gadiformes</taxon>
        <taxon>Muraenolepidoidei</taxon>
        <taxon>Muraenolepididae</taxon>
        <taxon>Muraenolepis</taxon>
    </lineage>
</organism>
<comment type="caution">
    <text evidence="2">The sequence shown here is derived from an EMBL/GenBank/DDBJ whole genome shotgun (WGS) entry which is preliminary data.</text>
</comment>
<feature type="signal peptide" evidence="1">
    <location>
        <begin position="1"/>
        <end position="21"/>
    </location>
</feature>
<keyword evidence="3" id="KW-1185">Reference proteome</keyword>
<sequence>MGPPQLGDPLLLLLPVTPSGAFAPDVTSNHVGVGSSAFGASRERDTRVGGDVKHRLGGCYEKVSAIGGPR</sequence>
<gene>
    <name evidence="2" type="ORF">NHX12_012694</name>
</gene>
<protein>
    <recommendedName>
        <fullName evidence="4">Secreted protein</fullName>
    </recommendedName>
</protein>
<dbReference type="EMBL" id="JANIIK010000117">
    <property type="protein sequence ID" value="KAJ3586294.1"/>
    <property type="molecule type" value="Genomic_DNA"/>
</dbReference>
<accession>A0A9Q0DCG0</accession>
<reference evidence="2" key="1">
    <citation type="submission" date="2022-07" db="EMBL/GenBank/DDBJ databases">
        <title>Chromosome-level genome of Muraenolepis orangiensis.</title>
        <authorList>
            <person name="Kim J."/>
        </authorList>
    </citation>
    <scope>NUCLEOTIDE SEQUENCE</scope>
    <source>
        <strain evidence="2">KU_S4_2022</strain>
        <tissue evidence="2">Muscle</tissue>
    </source>
</reference>
<evidence type="ECO:0000313" key="3">
    <source>
        <dbReference type="Proteomes" id="UP001148018"/>
    </source>
</evidence>
<keyword evidence="1" id="KW-0732">Signal</keyword>
<evidence type="ECO:0008006" key="4">
    <source>
        <dbReference type="Google" id="ProtNLM"/>
    </source>
</evidence>